<evidence type="ECO:0000313" key="4">
    <source>
        <dbReference type="EMBL" id="PIA64126.1"/>
    </source>
</evidence>
<dbReference type="InterPro" id="IPR036388">
    <property type="entry name" value="WH-like_DNA-bd_sf"/>
</dbReference>
<evidence type="ECO:0000313" key="5">
    <source>
        <dbReference type="Proteomes" id="UP000230069"/>
    </source>
</evidence>
<feature type="domain" description="R13L1/DRL21-like LRR repeat region" evidence="3">
    <location>
        <begin position="551"/>
        <end position="672"/>
    </location>
</feature>
<dbReference type="Gene3D" id="1.10.10.10">
    <property type="entry name" value="Winged helix-like DNA-binding domain superfamily/Winged helix DNA-binding domain"/>
    <property type="match status" value="1"/>
</dbReference>
<evidence type="ECO:0008006" key="6">
    <source>
        <dbReference type="Google" id="ProtNLM"/>
    </source>
</evidence>
<dbReference type="Pfam" id="PF25019">
    <property type="entry name" value="LRR_R13L1-DRL21"/>
    <property type="match status" value="1"/>
</dbReference>
<keyword evidence="1" id="KW-0611">Plant defense</keyword>
<organism evidence="4 5">
    <name type="scientific">Aquilegia coerulea</name>
    <name type="common">Rocky mountain columbine</name>
    <dbReference type="NCBI Taxonomy" id="218851"/>
    <lineage>
        <taxon>Eukaryota</taxon>
        <taxon>Viridiplantae</taxon>
        <taxon>Streptophyta</taxon>
        <taxon>Embryophyta</taxon>
        <taxon>Tracheophyta</taxon>
        <taxon>Spermatophyta</taxon>
        <taxon>Magnoliopsida</taxon>
        <taxon>Ranunculales</taxon>
        <taxon>Ranunculaceae</taxon>
        <taxon>Thalictroideae</taxon>
        <taxon>Aquilegia</taxon>
    </lineage>
</organism>
<dbReference type="Pfam" id="PF23559">
    <property type="entry name" value="WHD_DRP"/>
    <property type="match status" value="1"/>
</dbReference>
<keyword evidence="5" id="KW-1185">Reference proteome</keyword>
<dbReference type="EMBL" id="KZ305019">
    <property type="protein sequence ID" value="PIA64126.1"/>
    <property type="molecule type" value="Genomic_DNA"/>
</dbReference>
<name>A0A2G5F849_AQUCA</name>
<dbReference type="SUPFAM" id="SSF52058">
    <property type="entry name" value="L domain-like"/>
    <property type="match status" value="1"/>
</dbReference>
<dbReference type="PANTHER" id="PTHR47186:SF24">
    <property type="entry name" value="DISEASE RESISTANCE RPP13-LIKE PROTEIN 1"/>
    <property type="match status" value="1"/>
</dbReference>
<dbReference type="Gene3D" id="3.80.10.10">
    <property type="entry name" value="Ribonuclease Inhibitor"/>
    <property type="match status" value="1"/>
</dbReference>
<protein>
    <recommendedName>
        <fullName evidence="6">Rx N-terminal domain-containing protein</fullName>
    </recommendedName>
</protein>
<reference evidence="4 5" key="1">
    <citation type="submission" date="2017-09" db="EMBL/GenBank/DDBJ databases">
        <title>WGS assembly of Aquilegia coerulea Goldsmith.</title>
        <authorList>
            <person name="Hodges S."/>
            <person name="Kramer E."/>
            <person name="Nordborg M."/>
            <person name="Tomkins J."/>
            <person name="Borevitz J."/>
            <person name="Derieg N."/>
            <person name="Yan J."/>
            <person name="Mihaltcheva S."/>
            <person name="Hayes R.D."/>
            <person name="Rokhsar D."/>
        </authorList>
    </citation>
    <scope>NUCLEOTIDE SEQUENCE [LARGE SCALE GENOMIC DNA]</scope>
    <source>
        <strain evidence="5">cv. Goldsmith</strain>
    </source>
</reference>
<dbReference type="InterPro" id="IPR056789">
    <property type="entry name" value="LRR_R13L1-DRL21"/>
</dbReference>
<sequence length="814" mass="93114">MLIQQTSTQKAKYMIILQSSKKIKMERTLLTIRIVVDDIYREKKELRMWKIQHRYLKDLLCEFDDILDDIAARAPQLKQLFQSQQVSQPPYLTDKLVQMQNLIQELDTIAIEIKSEVLPEFNTRQRNPPGPKVHNRRSIGMTSHAPSVGTWILPSGGENYDQAGIPTVDVTPMLDKVVIIDKLSHHAVKHPEEFNVKPDDFSSTSKEGFSRKQKDIESIYEGFSRKQKDIESIYEPDNSAIYDKESPSTSSKGVSMSKIASVDIRPKEERNPIHLELSPKITNIDSLPQHLKKCLLYTSLFPRNYEFEKDMLVQMWIAVGYIREGNKLLEHTAGAYFDELLSRLIFLAAPVDESRYILEENVYELVHDYATSEYARLEDGNINSISNTTLHSSVLFESIVDPMLYKSFHKLEGLHSLLLLHDSRRYVKDIPYDLISSLRCVRVLDLSRTQIMELPNSVGYLKALRYFDLSGTLIKSLPQSICSLSSLLVLKLTDCLNLFELPKNMKNMVNLRHLDLDVIRQLKVMPPKLGRLTNLQTLSAFIAGKGRGSQIAELKHMNNLQGFLRIFKLENVLTVEDAEEAAMYDKQYLCRLELQWSLACDEAVEVLEGLQPHRNLKELVIISYGGLTFPTWLGDSTFSNLTNVFIYNCQNCILLPLLGQLPSLLSLRLGEMHALTTVDHQFFAGNNTKGFPKLETLDFDGMPSLGKWTGMEENVMPRLRKLTVVDCPNLVNLSELSNLKSLRHLEFSLCFKLPSLAEKKLPPSLQTLIITDCPKLKEVCQENGADWHKIVHVPAIWIDYERNSKQKRYSNEAA</sequence>
<evidence type="ECO:0000259" key="3">
    <source>
        <dbReference type="Pfam" id="PF25019"/>
    </source>
</evidence>
<proteinExistence type="predicted"/>
<dbReference type="Proteomes" id="UP000230069">
    <property type="component" value="Unassembled WGS sequence"/>
</dbReference>
<dbReference type="AlphaFoldDB" id="A0A2G5F849"/>
<dbReference type="InterPro" id="IPR058922">
    <property type="entry name" value="WHD_DRP"/>
</dbReference>
<dbReference type="PANTHER" id="PTHR47186">
    <property type="entry name" value="LEUCINE-RICH REPEAT-CONTAINING PROTEIN 57"/>
    <property type="match status" value="1"/>
</dbReference>
<dbReference type="InParanoid" id="A0A2G5F849"/>
<accession>A0A2G5F849</accession>
<feature type="domain" description="Disease resistance protein winged helix" evidence="2">
    <location>
        <begin position="300"/>
        <end position="368"/>
    </location>
</feature>
<dbReference type="OrthoDB" id="2973320at2759"/>
<dbReference type="STRING" id="218851.A0A2G5F849"/>
<evidence type="ECO:0000259" key="2">
    <source>
        <dbReference type="Pfam" id="PF23559"/>
    </source>
</evidence>
<evidence type="ECO:0000256" key="1">
    <source>
        <dbReference type="ARBA" id="ARBA00022821"/>
    </source>
</evidence>
<dbReference type="GO" id="GO:0006952">
    <property type="term" value="P:defense response"/>
    <property type="evidence" value="ECO:0007669"/>
    <property type="project" value="UniProtKB-KW"/>
</dbReference>
<gene>
    <name evidence="4" type="ORF">AQUCO_00201427v1</name>
</gene>
<dbReference type="InterPro" id="IPR032675">
    <property type="entry name" value="LRR_dom_sf"/>
</dbReference>